<name>A0A8H4LSI0_9HYPO</name>
<keyword evidence="4" id="KW-1185">Reference proteome</keyword>
<accession>A0A8H4LSI0</accession>
<evidence type="ECO:0000256" key="2">
    <source>
        <dbReference type="SAM" id="SignalP"/>
    </source>
</evidence>
<evidence type="ECO:0000313" key="4">
    <source>
        <dbReference type="Proteomes" id="UP000557566"/>
    </source>
</evidence>
<dbReference type="Proteomes" id="UP000557566">
    <property type="component" value="Unassembled WGS sequence"/>
</dbReference>
<proteinExistence type="predicted"/>
<dbReference type="AlphaFoldDB" id="A0A8H4LSI0"/>
<organism evidence="3 4">
    <name type="scientific">Ophiocordyceps sinensis</name>
    <dbReference type="NCBI Taxonomy" id="72228"/>
    <lineage>
        <taxon>Eukaryota</taxon>
        <taxon>Fungi</taxon>
        <taxon>Dikarya</taxon>
        <taxon>Ascomycota</taxon>
        <taxon>Pezizomycotina</taxon>
        <taxon>Sordariomycetes</taxon>
        <taxon>Hypocreomycetidae</taxon>
        <taxon>Hypocreales</taxon>
        <taxon>Ophiocordycipitaceae</taxon>
        <taxon>Ophiocordyceps</taxon>
    </lineage>
</organism>
<evidence type="ECO:0000256" key="1">
    <source>
        <dbReference type="SAM" id="MobiDB-lite"/>
    </source>
</evidence>
<feature type="chain" id="PRO_5034897491" evidence="2">
    <location>
        <begin position="24"/>
        <end position="79"/>
    </location>
</feature>
<protein>
    <submittedName>
        <fullName evidence="3">Uncharacterized protein</fullName>
    </submittedName>
</protein>
<gene>
    <name evidence="3" type="ORF">G6O67_008506</name>
</gene>
<sequence length="79" mass="8287">MKASHLLSIALPLATALAPPGDGTYIEPQPDTSPEDLSLIKLAVADGEELLKNVGPGEEQKPQSLETRSDVGHMVDLAV</sequence>
<dbReference type="EMBL" id="JAAVMX010000011">
    <property type="protein sequence ID" value="KAF4504346.1"/>
    <property type="molecule type" value="Genomic_DNA"/>
</dbReference>
<feature type="region of interest" description="Disordered" evidence="1">
    <location>
        <begin position="53"/>
        <end position="72"/>
    </location>
</feature>
<feature type="signal peptide" evidence="2">
    <location>
        <begin position="1"/>
        <end position="23"/>
    </location>
</feature>
<reference evidence="3 4" key="1">
    <citation type="journal article" date="2020" name="Genome Biol. Evol.">
        <title>A new high-quality draft genome assembly of the Chinese cordyceps Ophiocordyceps sinensis.</title>
        <authorList>
            <person name="Shu R."/>
            <person name="Zhang J."/>
            <person name="Meng Q."/>
            <person name="Zhang H."/>
            <person name="Zhou G."/>
            <person name="Li M."/>
            <person name="Wu P."/>
            <person name="Zhao Y."/>
            <person name="Chen C."/>
            <person name="Qin Q."/>
        </authorList>
    </citation>
    <scope>NUCLEOTIDE SEQUENCE [LARGE SCALE GENOMIC DNA]</scope>
    <source>
        <strain evidence="3 4">IOZ07</strain>
    </source>
</reference>
<comment type="caution">
    <text evidence="3">The sequence shown here is derived from an EMBL/GenBank/DDBJ whole genome shotgun (WGS) entry which is preliminary data.</text>
</comment>
<evidence type="ECO:0000313" key="3">
    <source>
        <dbReference type="EMBL" id="KAF4504346.1"/>
    </source>
</evidence>
<keyword evidence="2" id="KW-0732">Signal</keyword>